<reference evidence="19 20" key="1">
    <citation type="submission" date="2020-02" db="EMBL/GenBank/DDBJ databases">
        <authorList>
            <person name="Kim H.M."/>
            <person name="Jeon C.O."/>
        </authorList>
    </citation>
    <scope>NUCLEOTIDE SEQUENCE [LARGE SCALE GENOMIC DNA]</scope>
    <source>
        <strain evidence="19 20">PeD5</strain>
    </source>
</reference>
<comment type="function">
    <text evidence="3">Involved in the catabolism of short chain fatty acids (SCFA) via the tricarboxylic acid (TCA)(acetyl degradation route) and probably the 2-methylcitrate cycle I (propionate degradation route). Catalyzes the reversible isomerization of citrate to isocitrate via cis-aconitate. Could catalyze the hydration of 2-methyl-cis-aconitate to yield (2R,3S)-2-methylisocitrate. The apo form of AcnA functions as a RNA-binding regulatory protein.</text>
</comment>
<evidence type="ECO:0000256" key="15">
    <source>
        <dbReference type="ARBA" id="ARBA00023501"/>
    </source>
</evidence>
<dbReference type="FunFam" id="3.30.499.10:FF:000020">
    <property type="entry name" value="Aconitate hydratase A"/>
    <property type="match status" value="1"/>
</dbReference>
<evidence type="ECO:0000256" key="12">
    <source>
        <dbReference type="ARBA" id="ARBA00023004"/>
    </source>
</evidence>
<comment type="caution">
    <text evidence="19">The sequence shown here is derived from an EMBL/GenBank/DDBJ whole genome shotgun (WGS) entry which is preliminary data.</text>
</comment>
<accession>A0A6M1LS44</accession>
<dbReference type="AlphaFoldDB" id="A0A6M1LS44"/>
<dbReference type="SUPFAM" id="SSF53732">
    <property type="entry name" value="Aconitase iron-sulfur domain"/>
    <property type="match status" value="1"/>
</dbReference>
<dbReference type="CDD" id="cd01586">
    <property type="entry name" value="AcnA_IRP"/>
    <property type="match status" value="1"/>
</dbReference>
<comment type="similarity">
    <text evidence="6 16">Belongs to the aconitase/IPM isomerase family.</text>
</comment>
<evidence type="ECO:0000256" key="14">
    <source>
        <dbReference type="ARBA" id="ARBA00023239"/>
    </source>
</evidence>
<dbReference type="Gene3D" id="3.20.19.10">
    <property type="entry name" value="Aconitase, domain 4"/>
    <property type="match status" value="1"/>
</dbReference>
<dbReference type="InterPro" id="IPR006249">
    <property type="entry name" value="Aconitase/IRP2"/>
</dbReference>
<dbReference type="EMBL" id="JAAIKB010000011">
    <property type="protein sequence ID" value="NGM22819.1"/>
    <property type="molecule type" value="Genomic_DNA"/>
</dbReference>
<keyword evidence="11" id="KW-0694">RNA-binding</keyword>
<keyword evidence="8 16" id="KW-0004">4Fe-4S</keyword>
<dbReference type="PROSITE" id="PS00450">
    <property type="entry name" value="ACONITASE_1"/>
    <property type="match status" value="1"/>
</dbReference>
<comment type="catalytic activity">
    <reaction evidence="1">
        <text>(2S,3R)-3-hydroxybutane-1,2,3-tricarboxylate = 2-methyl-cis-aconitate + H2O</text>
        <dbReference type="Rhea" id="RHEA:17941"/>
        <dbReference type="ChEBI" id="CHEBI:15377"/>
        <dbReference type="ChEBI" id="CHEBI:57429"/>
        <dbReference type="ChEBI" id="CHEBI:57872"/>
        <dbReference type="EC" id="4.2.1.99"/>
    </reaction>
</comment>
<keyword evidence="10" id="KW-0479">Metal-binding</keyword>
<dbReference type="InterPro" id="IPR001030">
    <property type="entry name" value="Acoase/IPM_deHydtase_lsu_aba"/>
</dbReference>
<sequence>MRMIGQDSLKTRRTLTVDGKDYNYFSLPEAAAKIGDISRLPYSLKVLLENVLRFEDGRSYTVDDAKAIAGWLEKGSSTKEVPFRPARILLQDFTGVPAVVDLAAMRDALDKLGGDPRKVNPLVPVDLVIDHSVMVDVSGSKDALQKNVDIEFERNGERYEFLRWGQSAFANFRVVPPGTGICHQVNLEYLAQVVWTSQDGPDTYAFPDSCYGTDSHTTMVNGLGVLGWGVGGIEAEAAMLGQPIAMLIPDVIGFKLTGKLREGITATDLVLTVTQMLRKKGVVGKFVEFYGAGLDELPLADRATIGNMAPEYGATCGFFPVDKTTIDYLRISGRDEHRIALTEAFAKAQGMWRDATTPDPVFTDTMELDLSTVEPSMAGPKRPQDRVALSNVATSFAKDLAAGTMGVPGDKADLRVGVDGANYDLGHGDVVIAAITSCTNTSNPYVLVAAGLVARKARAKGLKPKPWVKTSLAPGSQVVTEYLDKAGLSADLDALGFQTVGYGCTTCIGNSGPLPDAIVDAVENNKLVVASVLSGNRNFEGRVHANVRANYLASPPLVVAYALAGTVKLNLSTDPIGTGSDGQPVYLKDIWPTTQEVNDTVHAVVTRKMFMERYGDVFKGPAQWQAIRVDADSDTYRWNSGSTYVQNPPYFTGMTMDVAAIQNVTGARILASLGDSITTDHISPAGSIKKTSPAGDYLLEHQVRQADFNSYGARRGNHEVMMRGTFANIRIKNELAPGTEGGVTKHHPSGEVMPIYDAAMKYKNEGVPLVIFGGKEYGTGSSRDWAAKGTFLLGAKAVIAESFERIHRSNLVGMGVLPLVFKNGEDRKSLGITGAETIDLLGVENLSPRMDVTMVIHRPDGTTHTTTLMCRVDTADEVEYYKNGGILHYVLRGMAKAA</sequence>
<dbReference type="Gene3D" id="6.10.190.10">
    <property type="match status" value="1"/>
</dbReference>
<dbReference type="EC" id="4.2.1.3" evidence="16"/>
<dbReference type="NCBIfam" id="NF009520">
    <property type="entry name" value="PRK12881.1"/>
    <property type="match status" value="1"/>
</dbReference>
<dbReference type="PROSITE" id="PS01244">
    <property type="entry name" value="ACONITASE_2"/>
    <property type="match status" value="1"/>
</dbReference>
<feature type="domain" description="Aconitase A/isopropylmalate dehydratase small subunit swivel" evidence="18">
    <location>
        <begin position="698"/>
        <end position="823"/>
    </location>
</feature>
<dbReference type="PANTHER" id="PTHR11670">
    <property type="entry name" value="ACONITASE/IRON-RESPONSIVE ELEMENT FAMILY MEMBER"/>
    <property type="match status" value="1"/>
</dbReference>
<comment type="catalytic activity">
    <reaction evidence="15 16">
        <text>citrate = D-threo-isocitrate</text>
        <dbReference type="Rhea" id="RHEA:10336"/>
        <dbReference type="ChEBI" id="CHEBI:15562"/>
        <dbReference type="ChEBI" id="CHEBI:16947"/>
        <dbReference type="EC" id="4.2.1.3"/>
    </reaction>
</comment>
<evidence type="ECO:0000256" key="1">
    <source>
        <dbReference type="ARBA" id="ARBA00000118"/>
    </source>
</evidence>
<dbReference type="SUPFAM" id="SSF52016">
    <property type="entry name" value="LeuD/IlvD-like"/>
    <property type="match status" value="1"/>
</dbReference>
<evidence type="ECO:0000256" key="10">
    <source>
        <dbReference type="ARBA" id="ARBA00022723"/>
    </source>
</evidence>
<evidence type="ECO:0000256" key="2">
    <source>
        <dbReference type="ARBA" id="ARBA00001966"/>
    </source>
</evidence>
<evidence type="ECO:0000256" key="9">
    <source>
        <dbReference type="ARBA" id="ARBA00022532"/>
    </source>
</evidence>
<evidence type="ECO:0000313" key="20">
    <source>
        <dbReference type="Proteomes" id="UP000475385"/>
    </source>
</evidence>
<evidence type="ECO:0000256" key="7">
    <source>
        <dbReference type="ARBA" id="ARBA00011245"/>
    </source>
</evidence>
<evidence type="ECO:0000256" key="16">
    <source>
        <dbReference type="RuleBase" id="RU361275"/>
    </source>
</evidence>
<proteinExistence type="inferred from homology"/>
<evidence type="ECO:0000256" key="5">
    <source>
        <dbReference type="ARBA" id="ARBA00005026"/>
    </source>
</evidence>
<dbReference type="InterPro" id="IPR044137">
    <property type="entry name" value="AcnA_IRP_Swivel"/>
</dbReference>
<dbReference type="PRINTS" id="PR00415">
    <property type="entry name" value="ACONITASE"/>
</dbReference>
<dbReference type="UniPathway" id="UPA00223">
    <property type="reaction ID" value="UER00718"/>
</dbReference>
<keyword evidence="20" id="KW-1185">Reference proteome</keyword>
<evidence type="ECO:0000256" key="8">
    <source>
        <dbReference type="ARBA" id="ARBA00022485"/>
    </source>
</evidence>
<organism evidence="19 20">
    <name type="scientific">Falsiroseomonas algicola</name>
    <dbReference type="NCBI Taxonomy" id="2716930"/>
    <lineage>
        <taxon>Bacteria</taxon>
        <taxon>Pseudomonadati</taxon>
        <taxon>Pseudomonadota</taxon>
        <taxon>Alphaproteobacteria</taxon>
        <taxon>Acetobacterales</taxon>
        <taxon>Roseomonadaceae</taxon>
        <taxon>Falsiroseomonas</taxon>
    </lineage>
</organism>
<name>A0A6M1LS44_9PROT</name>
<evidence type="ECO:0000313" key="19">
    <source>
        <dbReference type="EMBL" id="NGM22819.1"/>
    </source>
</evidence>
<dbReference type="InterPro" id="IPR018136">
    <property type="entry name" value="Aconitase_4Fe-4S_BS"/>
</dbReference>
<keyword evidence="13 16" id="KW-0411">Iron-sulfur</keyword>
<dbReference type="GO" id="GO:0003994">
    <property type="term" value="F:aconitate hydratase activity"/>
    <property type="evidence" value="ECO:0007669"/>
    <property type="project" value="UniProtKB-EC"/>
</dbReference>
<comment type="function">
    <text evidence="16">Catalyzes the isomerization of citrate to isocitrate via cis-aconitate.</text>
</comment>
<dbReference type="NCBIfam" id="NF006757">
    <property type="entry name" value="PRK09277.1"/>
    <property type="match status" value="1"/>
</dbReference>
<dbReference type="GO" id="GO:0006099">
    <property type="term" value="P:tricarboxylic acid cycle"/>
    <property type="evidence" value="ECO:0007669"/>
    <property type="project" value="UniProtKB-UniPathway"/>
</dbReference>
<gene>
    <name evidence="19" type="primary">acnA</name>
    <name evidence="19" type="ORF">G3576_22590</name>
</gene>
<keyword evidence="12 16" id="KW-0408">Iron</keyword>
<comment type="pathway">
    <text evidence="4">Carbohydrate metabolism; tricarboxylic acid cycle; isocitrate from oxaloacetate: step 2/2.</text>
</comment>
<dbReference type="InterPro" id="IPR036008">
    <property type="entry name" value="Aconitase_4Fe-4S_dom"/>
</dbReference>
<dbReference type="FunFam" id="3.20.19.10:FF:000001">
    <property type="entry name" value="Aconitate hydratase"/>
    <property type="match status" value="1"/>
</dbReference>
<evidence type="ECO:0000259" key="18">
    <source>
        <dbReference type="Pfam" id="PF00694"/>
    </source>
</evidence>
<evidence type="ECO:0000256" key="13">
    <source>
        <dbReference type="ARBA" id="ARBA00023014"/>
    </source>
</evidence>
<dbReference type="GO" id="GO:0051539">
    <property type="term" value="F:4 iron, 4 sulfur cluster binding"/>
    <property type="evidence" value="ECO:0007669"/>
    <property type="project" value="UniProtKB-KW"/>
</dbReference>
<evidence type="ECO:0000256" key="11">
    <source>
        <dbReference type="ARBA" id="ARBA00022884"/>
    </source>
</evidence>
<dbReference type="FunFam" id="3.30.499.10:FF:000002">
    <property type="entry name" value="Aconitate hydratase"/>
    <property type="match status" value="1"/>
</dbReference>
<dbReference type="CDD" id="cd01580">
    <property type="entry name" value="AcnA_IRP_Swivel"/>
    <property type="match status" value="1"/>
</dbReference>
<dbReference type="GO" id="GO:0046872">
    <property type="term" value="F:metal ion binding"/>
    <property type="evidence" value="ECO:0007669"/>
    <property type="project" value="UniProtKB-KW"/>
</dbReference>
<dbReference type="InterPro" id="IPR000573">
    <property type="entry name" value="AconitaseA/IPMdHydase_ssu_swvl"/>
</dbReference>
<protein>
    <recommendedName>
        <fullName evidence="16">Aconitate hydratase</fullName>
        <shortName evidence="16">Aconitase</shortName>
        <ecNumber evidence="16">4.2.1.3</ecNumber>
    </recommendedName>
</protein>
<feature type="domain" description="Aconitase/3-isopropylmalate dehydratase large subunit alpha/beta/alpha" evidence="17">
    <location>
        <begin position="79"/>
        <end position="565"/>
    </location>
</feature>
<dbReference type="GO" id="GO:0003723">
    <property type="term" value="F:RNA binding"/>
    <property type="evidence" value="ECO:0007669"/>
    <property type="project" value="UniProtKB-KW"/>
</dbReference>
<comment type="pathway">
    <text evidence="5">Organic acid metabolism; propanoate degradation.</text>
</comment>
<keyword evidence="14 16" id="KW-0456">Lyase</keyword>
<evidence type="ECO:0000259" key="17">
    <source>
        <dbReference type="Pfam" id="PF00330"/>
    </source>
</evidence>
<dbReference type="Pfam" id="PF00330">
    <property type="entry name" value="Aconitase"/>
    <property type="match status" value="1"/>
</dbReference>
<dbReference type="Proteomes" id="UP000475385">
    <property type="component" value="Unassembled WGS sequence"/>
</dbReference>
<evidence type="ECO:0000256" key="4">
    <source>
        <dbReference type="ARBA" id="ARBA00004717"/>
    </source>
</evidence>
<dbReference type="Gene3D" id="3.30.499.10">
    <property type="entry name" value="Aconitase, domain 3"/>
    <property type="match status" value="2"/>
</dbReference>
<dbReference type="Pfam" id="PF00694">
    <property type="entry name" value="Aconitase_C"/>
    <property type="match status" value="1"/>
</dbReference>
<dbReference type="NCBIfam" id="TIGR01341">
    <property type="entry name" value="aconitase_1"/>
    <property type="match status" value="1"/>
</dbReference>
<reference evidence="19 20" key="2">
    <citation type="submission" date="2020-03" db="EMBL/GenBank/DDBJ databases">
        <title>Roseomonas stagni sp. nov., isolated from pond water in Japan.</title>
        <authorList>
            <person name="Furuhata K."/>
            <person name="Miyamoto H."/>
            <person name="Goto K."/>
        </authorList>
    </citation>
    <scope>NUCLEOTIDE SEQUENCE [LARGE SCALE GENOMIC DNA]</scope>
    <source>
        <strain evidence="19 20">PeD5</strain>
    </source>
</reference>
<dbReference type="InterPro" id="IPR015928">
    <property type="entry name" value="Aconitase/3IPM_dehydase_swvl"/>
</dbReference>
<dbReference type="RefSeq" id="WP_164696740.1">
    <property type="nucleotide sequence ID" value="NZ_JAAIKB010000011.1"/>
</dbReference>
<dbReference type="InterPro" id="IPR015931">
    <property type="entry name" value="Acnase/IPM_dHydase_lsu_aba_1/3"/>
</dbReference>
<evidence type="ECO:0000256" key="3">
    <source>
        <dbReference type="ARBA" id="ARBA00002737"/>
    </source>
</evidence>
<comment type="subunit">
    <text evidence="7">Monomer.</text>
</comment>
<evidence type="ECO:0000256" key="6">
    <source>
        <dbReference type="ARBA" id="ARBA00007185"/>
    </source>
</evidence>
<keyword evidence="9" id="KW-0816">Tricarboxylic acid cycle</keyword>
<dbReference type="GO" id="GO:0047456">
    <property type="term" value="F:2-methylisocitrate dehydratase activity"/>
    <property type="evidence" value="ECO:0007669"/>
    <property type="project" value="UniProtKB-EC"/>
</dbReference>
<comment type="cofactor">
    <cofactor evidence="2">
        <name>[4Fe-4S] cluster</name>
        <dbReference type="ChEBI" id="CHEBI:49883"/>
    </cofactor>
</comment>